<keyword evidence="3" id="KW-1185">Reference proteome</keyword>
<evidence type="ECO:0000313" key="3">
    <source>
        <dbReference type="Proteomes" id="UP000324222"/>
    </source>
</evidence>
<dbReference type="AlphaFoldDB" id="A0A5B7FIE9"/>
<reference evidence="2 3" key="1">
    <citation type="submission" date="2019-05" db="EMBL/GenBank/DDBJ databases">
        <title>Another draft genome of Portunus trituberculatus and its Hox gene families provides insights of decapod evolution.</title>
        <authorList>
            <person name="Jeong J.-H."/>
            <person name="Song I."/>
            <person name="Kim S."/>
            <person name="Choi T."/>
            <person name="Kim D."/>
            <person name="Ryu S."/>
            <person name="Kim W."/>
        </authorList>
    </citation>
    <scope>NUCLEOTIDE SEQUENCE [LARGE SCALE GENOMIC DNA]</scope>
    <source>
        <tissue evidence="2">Muscle</tissue>
    </source>
</reference>
<evidence type="ECO:0000313" key="2">
    <source>
        <dbReference type="EMBL" id="MPC44913.1"/>
    </source>
</evidence>
<gene>
    <name evidence="2" type="ORF">E2C01_038594</name>
</gene>
<name>A0A5B7FIE9_PORTR</name>
<feature type="region of interest" description="Disordered" evidence="1">
    <location>
        <begin position="24"/>
        <end position="46"/>
    </location>
</feature>
<accession>A0A5B7FIE9</accession>
<dbReference type="Proteomes" id="UP000324222">
    <property type="component" value="Unassembled WGS sequence"/>
</dbReference>
<proteinExistence type="predicted"/>
<organism evidence="2 3">
    <name type="scientific">Portunus trituberculatus</name>
    <name type="common">Swimming crab</name>
    <name type="synonym">Neptunus trituberculatus</name>
    <dbReference type="NCBI Taxonomy" id="210409"/>
    <lineage>
        <taxon>Eukaryota</taxon>
        <taxon>Metazoa</taxon>
        <taxon>Ecdysozoa</taxon>
        <taxon>Arthropoda</taxon>
        <taxon>Crustacea</taxon>
        <taxon>Multicrustacea</taxon>
        <taxon>Malacostraca</taxon>
        <taxon>Eumalacostraca</taxon>
        <taxon>Eucarida</taxon>
        <taxon>Decapoda</taxon>
        <taxon>Pleocyemata</taxon>
        <taxon>Brachyura</taxon>
        <taxon>Eubrachyura</taxon>
        <taxon>Portunoidea</taxon>
        <taxon>Portunidae</taxon>
        <taxon>Portuninae</taxon>
        <taxon>Portunus</taxon>
    </lineage>
</organism>
<dbReference type="EMBL" id="VSRR010006490">
    <property type="protein sequence ID" value="MPC44913.1"/>
    <property type="molecule type" value="Genomic_DNA"/>
</dbReference>
<comment type="caution">
    <text evidence="2">The sequence shown here is derived from an EMBL/GenBank/DDBJ whole genome shotgun (WGS) entry which is preliminary data.</text>
</comment>
<feature type="compositionally biased region" description="Basic residues" evidence="1">
    <location>
        <begin position="30"/>
        <end position="40"/>
    </location>
</feature>
<evidence type="ECO:0000256" key="1">
    <source>
        <dbReference type="SAM" id="MobiDB-lite"/>
    </source>
</evidence>
<sequence>MYSFFSFFFFIQGKRFLYNINTGREEKPSKSHGRPSHRKLGRDTKTLKNKGFSYACSQNAYQTTNKIMQAAHHHWNHEKHPKSLSTLYHSLCKEVEVVWQNVQNSSHS</sequence>
<protein>
    <submittedName>
        <fullName evidence="2">Uncharacterized protein</fullName>
    </submittedName>
</protein>